<comment type="caution">
    <text evidence="1">The sequence shown here is derived from an EMBL/GenBank/DDBJ whole genome shotgun (WGS) entry which is preliminary data.</text>
</comment>
<reference evidence="1" key="1">
    <citation type="submission" date="2019-08" db="EMBL/GenBank/DDBJ databases">
        <authorList>
            <person name="Kucharzyk K."/>
            <person name="Murdoch R.W."/>
            <person name="Higgins S."/>
            <person name="Loffler F."/>
        </authorList>
    </citation>
    <scope>NUCLEOTIDE SEQUENCE</scope>
</reference>
<organism evidence="1">
    <name type="scientific">bioreactor metagenome</name>
    <dbReference type="NCBI Taxonomy" id="1076179"/>
    <lineage>
        <taxon>unclassified sequences</taxon>
        <taxon>metagenomes</taxon>
        <taxon>ecological metagenomes</taxon>
    </lineage>
</organism>
<name>A0A645I377_9ZZZZ</name>
<dbReference type="AlphaFoldDB" id="A0A645I377"/>
<gene>
    <name evidence="1" type="ORF">SDC9_192476</name>
</gene>
<evidence type="ECO:0000313" key="1">
    <source>
        <dbReference type="EMBL" id="MPN44909.1"/>
    </source>
</evidence>
<accession>A0A645I377</accession>
<dbReference type="EMBL" id="VSSQ01104401">
    <property type="protein sequence ID" value="MPN44909.1"/>
    <property type="molecule type" value="Genomic_DNA"/>
</dbReference>
<sequence length="83" mass="9711">MLKEERFKIIMKQINLHNKVLSVDLSKLLNVSEETISNFPVRPLIAEKLNLSKRHQVSDLSDINFLITELDNDDPIFSKYIKE</sequence>
<protein>
    <submittedName>
        <fullName evidence="1">Uncharacterized protein</fullName>
    </submittedName>
</protein>
<proteinExistence type="predicted"/>